<dbReference type="Gene3D" id="3.90.15.10">
    <property type="entry name" value="Topoisomerase I, Chain A, domain 3"/>
    <property type="match status" value="1"/>
</dbReference>
<evidence type="ECO:0000256" key="7">
    <source>
        <dbReference type="PROSITE-ProRule" id="PRU01382"/>
    </source>
</evidence>
<keyword evidence="11" id="KW-1185">Reference proteome</keyword>
<dbReference type="InterPro" id="IPR051062">
    <property type="entry name" value="Topoisomerase_IB"/>
</dbReference>
<evidence type="ECO:0000256" key="8">
    <source>
        <dbReference type="SAM" id="Coils"/>
    </source>
</evidence>
<dbReference type="InterPro" id="IPR008336">
    <property type="entry name" value="TopoI_DNA-bd_euk"/>
</dbReference>
<evidence type="ECO:0000313" key="10">
    <source>
        <dbReference type="Ensembl" id="ENSCCRP00000164777.1"/>
    </source>
</evidence>
<dbReference type="PROSITE" id="PS00176">
    <property type="entry name" value="TOPO_IB_1"/>
    <property type="match status" value="1"/>
</dbReference>
<dbReference type="GeneTree" id="ENSGT00940000167650"/>
<proteinExistence type="inferred from homology"/>
<dbReference type="InterPro" id="IPR013030">
    <property type="entry name" value="DNA_topo_DNA_db_N_dom2"/>
</dbReference>
<accession>A0A9J8C4R3</accession>
<dbReference type="PROSITE" id="PS52038">
    <property type="entry name" value="TOPO_IB_2"/>
    <property type="match status" value="1"/>
</dbReference>
<dbReference type="PANTHER" id="PTHR10290">
    <property type="entry name" value="DNA TOPOISOMERASE I"/>
    <property type="match status" value="1"/>
</dbReference>
<evidence type="ECO:0000256" key="3">
    <source>
        <dbReference type="ARBA" id="ARBA00012891"/>
    </source>
</evidence>
<feature type="active site" description="O-(3'-phospho-DNA)-tyrosine intermediate" evidence="7">
    <location>
        <position position="512"/>
    </location>
</feature>
<feature type="domain" description="DNA topoisomerase I eukaryotic-type" evidence="9">
    <location>
        <begin position="198"/>
        <end position="526"/>
    </location>
</feature>
<dbReference type="FunFam" id="1.10.10.41:FF:000001">
    <property type="entry name" value="DNA topoisomerase I"/>
    <property type="match status" value="1"/>
</dbReference>
<evidence type="ECO:0000256" key="2">
    <source>
        <dbReference type="ARBA" id="ARBA00006645"/>
    </source>
</evidence>
<dbReference type="GO" id="GO:0006260">
    <property type="term" value="P:DNA replication"/>
    <property type="evidence" value="ECO:0007669"/>
    <property type="project" value="TreeGrafter"/>
</dbReference>
<dbReference type="SUPFAM" id="SSF46596">
    <property type="entry name" value="Eukaryotic DNA topoisomerase I, dispensable insert domain"/>
    <property type="match status" value="1"/>
</dbReference>
<dbReference type="Proteomes" id="UP001108240">
    <property type="component" value="Unplaced"/>
</dbReference>
<dbReference type="InterPro" id="IPR014727">
    <property type="entry name" value="TopoI_cat_a/b-sub_euk"/>
</dbReference>
<dbReference type="InterPro" id="IPR013499">
    <property type="entry name" value="TopoI_euk"/>
</dbReference>
<dbReference type="EC" id="5.6.2.1" evidence="3"/>
<dbReference type="Pfam" id="PF01028">
    <property type="entry name" value="Topoisom_I"/>
    <property type="match status" value="1"/>
</dbReference>
<dbReference type="InterPro" id="IPR013034">
    <property type="entry name" value="DNA_topo_DNA_db_N_dom1"/>
</dbReference>
<reference evidence="10" key="1">
    <citation type="submission" date="2025-08" db="UniProtKB">
        <authorList>
            <consortium name="Ensembl"/>
        </authorList>
    </citation>
    <scope>IDENTIFICATION</scope>
</reference>
<dbReference type="InterPro" id="IPR011010">
    <property type="entry name" value="DNA_brk_join_enz"/>
</dbReference>
<dbReference type="SUPFAM" id="SSF56741">
    <property type="entry name" value="Eukaryotic DNA topoisomerase I, N-terminal DNA-binding fragment"/>
    <property type="match status" value="1"/>
</dbReference>
<comment type="catalytic activity">
    <reaction evidence="1 7">
        <text>ATP-independent breakage of single-stranded DNA, followed by passage and rejoining.</text>
        <dbReference type="EC" id="5.6.2.1"/>
    </reaction>
</comment>
<dbReference type="FunFam" id="2.170.11.10:FF:000001">
    <property type="entry name" value="DNA topoisomerase I"/>
    <property type="match status" value="1"/>
</dbReference>
<dbReference type="GO" id="GO:0003677">
    <property type="term" value="F:DNA binding"/>
    <property type="evidence" value="ECO:0007669"/>
    <property type="project" value="UniProtKB-UniRule"/>
</dbReference>
<dbReference type="InterPro" id="IPR013500">
    <property type="entry name" value="TopoI_cat_euk"/>
</dbReference>
<dbReference type="Pfam" id="PF14370">
    <property type="entry name" value="Topo_C_assoc"/>
    <property type="match status" value="1"/>
</dbReference>
<evidence type="ECO:0000256" key="5">
    <source>
        <dbReference type="ARBA" id="ARBA00023125"/>
    </source>
</evidence>
<reference evidence="10" key="2">
    <citation type="submission" date="2025-09" db="UniProtKB">
        <authorList>
            <consortium name="Ensembl"/>
        </authorList>
    </citation>
    <scope>IDENTIFICATION</scope>
</reference>
<dbReference type="GO" id="GO:0003917">
    <property type="term" value="F:DNA topoisomerase type I (single strand cut, ATP-independent) activity"/>
    <property type="evidence" value="ECO:0007669"/>
    <property type="project" value="UniProtKB-UniRule"/>
</dbReference>
<evidence type="ECO:0000256" key="6">
    <source>
        <dbReference type="ARBA" id="ARBA00023235"/>
    </source>
</evidence>
<dbReference type="InterPro" id="IPR025834">
    <property type="entry name" value="TopoI_C_dom"/>
</dbReference>
<keyword evidence="6 7" id="KW-0413">Isomerase</keyword>
<dbReference type="Gene3D" id="2.170.11.10">
    <property type="entry name" value="DNA Topoisomerase I, domain 2"/>
    <property type="match status" value="1"/>
</dbReference>
<dbReference type="InterPro" id="IPR036202">
    <property type="entry name" value="TopoI_DNA-bd_euk_N_sf"/>
</dbReference>
<dbReference type="FunFam" id="1.10.132.10:FF:000001">
    <property type="entry name" value="DNA topoisomerase I"/>
    <property type="match status" value="1"/>
</dbReference>
<comment type="similarity">
    <text evidence="2 7">Belongs to the type IB topoisomerase family.</text>
</comment>
<name>A0A9J8C4R3_CYPCA</name>
<keyword evidence="5 7" id="KW-0238">DNA-binding</keyword>
<evidence type="ECO:0000256" key="4">
    <source>
        <dbReference type="ARBA" id="ARBA00023029"/>
    </source>
</evidence>
<sequence length="554" mass="64748">MKTCLRFISRFIYISAERNKVASFVSSVRYYNAAAAKTLSDCRWEEGKSSDTQKWSSLEHKGPYFPPEYEPLPDNICFNYDGQPVKLSPVTEEIATFYAKMLDHEYTSKEVFQNNFFCDWREEMTKEERKLIKTLSKCDFSQIHKYFVEKSEERKNMTKEEKQVLKEEASRLMEEYGYCLLDGHREKIGNFKLEPPGLFRGRGEHPKMGKLKKRIQPEDVTINCSQDSKIPAPPAGHRWKRVQHDNTVTWLASWLENIHGRPKYIMLNPSSKLKLALRAGNEKDDESADTVGCCSLRVEHITLHRRLDAQEHVVEFDFLGKDSIRYYNKVPVEKQVFKNLKLFIKHKDPEDDLFDRITTVKLNKTLNESMPGLTAKVFRTFNASTTLQDQLNKLTTEGMTVEEKILSYNRANRAVAILCNHQRAAPKTFERSMQLLQEKIQKKKEQIEEAKKELKEAKKAHKDAPSDKSKKLLEKKEKAVQRLGEQLKKLQLQETDREENKVIALGTSKLNYLDPRISVAWCKKHQVPIEKIYNKTQRDKFAWAIDMTDENFQF</sequence>
<dbReference type="GO" id="GO:0006265">
    <property type="term" value="P:DNA topological change"/>
    <property type="evidence" value="ECO:0007669"/>
    <property type="project" value="UniProtKB-UniRule"/>
</dbReference>
<feature type="coiled-coil region" evidence="8">
    <location>
        <begin position="148"/>
        <end position="175"/>
    </location>
</feature>
<dbReference type="InterPro" id="IPR018521">
    <property type="entry name" value="TopoIB_AS"/>
</dbReference>
<dbReference type="GO" id="GO:0005730">
    <property type="term" value="C:nucleolus"/>
    <property type="evidence" value="ECO:0007669"/>
    <property type="project" value="TreeGrafter"/>
</dbReference>
<dbReference type="InterPro" id="IPR048045">
    <property type="entry name" value="Topoisomer_I_DNA-bd"/>
</dbReference>
<dbReference type="GO" id="GO:0007059">
    <property type="term" value="P:chromosome segregation"/>
    <property type="evidence" value="ECO:0007669"/>
    <property type="project" value="TreeGrafter"/>
</dbReference>
<dbReference type="GO" id="GO:0005694">
    <property type="term" value="C:chromosome"/>
    <property type="evidence" value="ECO:0007669"/>
    <property type="project" value="InterPro"/>
</dbReference>
<dbReference type="SMART" id="SM00435">
    <property type="entry name" value="TOPEUc"/>
    <property type="match status" value="1"/>
</dbReference>
<dbReference type="Gene3D" id="1.10.132.10">
    <property type="match status" value="1"/>
</dbReference>
<dbReference type="InterPro" id="IPR014711">
    <property type="entry name" value="TopoI_cat_a-hlx-sub_euk"/>
</dbReference>
<dbReference type="SUPFAM" id="SSF56349">
    <property type="entry name" value="DNA breaking-rejoining enzymes"/>
    <property type="match status" value="1"/>
</dbReference>
<dbReference type="Ensembl" id="ENSCCRT00000140327.1">
    <property type="protein sequence ID" value="ENSCCRP00000164777.1"/>
    <property type="gene ID" value="ENSCCRG00000076787.1"/>
</dbReference>
<evidence type="ECO:0000256" key="1">
    <source>
        <dbReference type="ARBA" id="ARBA00000213"/>
    </source>
</evidence>
<dbReference type="Pfam" id="PF02919">
    <property type="entry name" value="Topoisom_I_N"/>
    <property type="match status" value="1"/>
</dbReference>
<organism evidence="10 11">
    <name type="scientific">Cyprinus carpio carpio</name>
    <dbReference type="NCBI Taxonomy" id="630221"/>
    <lineage>
        <taxon>Eukaryota</taxon>
        <taxon>Metazoa</taxon>
        <taxon>Chordata</taxon>
        <taxon>Craniata</taxon>
        <taxon>Vertebrata</taxon>
        <taxon>Euteleostomi</taxon>
        <taxon>Actinopterygii</taxon>
        <taxon>Neopterygii</taxon>
        <taxon>Teleostei</taxon>
        <taxon>Ostariophysi</taxon>
        <taxon>Cypriniformes</taxon>
        <taxon>Cyprinidae</taxon>
        <taxon>Cyprininae</taxon>
        <taxon>Cyprinus</taxon>
    </lineage>
</organism>
<keyword evidence="8" id="KW-0175">Coiled coil</keyword>
<dbReference type="Gene3D" id="1.10.10.41">
    <property type="entry name" value="Yeast DNA topoisomerase - domain 1"/>
    <property type="match status" value="1"/>
</dbReference>
<dbReference type="CDD" id="cd03488">
    <property type="entry name" value="Topoisomer_IB_N_htopoI_like"/>
    <property type="match status" value="1"/>
</dbReference>
<feature type="coiled-coil region" evidence="8">
    <location>
        <begin position="433"/>
        <end position="500"/>
    </location>
</feature>
<dbReference type="InterPro" id="IPR001631">
    <property type="entry name" value="TopoI"/>
</dbReference>
<dbReference type="PANTHER" id="PTHR10290:SF1">
    <property type="entry name" value="DNA TOPOISOMERASE I, MITOCHONDRIAL"/>
    <property type="match status" value="1"/>
</dbReference>
<evidence type="ECO:0000259" key="9">
    <source>
        <dbReference type="SMART" id="SM00435"/>
    </source>
</evidence>
<protein>
    <recommendedName>
        <fullName evidence="3">DNA topoisomerase</fullName>
        <ecNumber evidence="3">5.6.2.1</ecNumber>
    </recommendedName>
</protein>
<evidence type="ECO:0000313" key="11">
    <source>
        <dbReference type="Proteomes" id="UP001108240"/>
    </source>
</evidence>
<dbReference type="AlphaFoldDB" id="A0A9J8C4R3"/>
<keyword evidence="4 7" id="KW-0799">Topoisomerase</keyword>
<dbReference type="PRINTS" id="PR00416">
    <property type="entry name" value="EUTPISMRASEI"/>
</dbReference>